<protein>
    <submittedName>
        <fullName evidence="2">Plasmid pria4b orf3</fullName>
    </submittedName>
</protein>
<organism evidence="2 3">
    <name type="scientific">Trichococcus palustris</name>
    <dbReference type="NCBI Taxonomy" id="140314"/>
    <lineage>
        <taxon>Bacteria</taxon>
        <taxon>Bacillati</taxon>
        <taxon>Bacillota</taxon>
        <taxon>Bacilli</taxon>
        <taxon>Lactobacillales</taxon>
        <taxon>Carnobacteriaceae</taxon>
        <taxon>Trichococcus</taxon>
    </lineage>
</organism>
<evidence type="ECO:0000259" key="1">
    <source>
        <dbReference type="Pfam" id="PF07929"/>
    </source>
</evidence>
<dbReference type="RefSeq" id="WP_087034151.1">
    <property type="nucleotide sequence ID" value="NZ_FJNE01000010.1"/>
</dbReference>
<evidence type="ECO:0000313" key="2">
    <source>
        <dbReference type="EMBL" id="CZR01446.1"/>
    </source>
</evidence>
<proteinExistence type="predicted"/>
<evidence type="ECO:0000313" key="3">
    <source>
        <dbReference type="Proteomes" id="UP000242754"/>
    </source>
</evidence>
<dbReference type="Gene3D" id="3.10.290.30">
    <property type="entry name" value="MM3350-like"/>
    <property type="match status" value="1"/>
</dbReference>
<gene>
    <name evidence="2" type="ORF">Tpal_2649</name>
</gene>
<keyword evidence="3" id="KW-1185">Reference proteome</keyword>
<feature type="domain" description="Plasmid pRiA4b Orf3-like" evidence="1">
    <location>
        <begin position="2"/>
        <end position="140"/>
    </location>
</feature>
<dbReference type="SUPFAM" id="SSF159941">
    <property type="entry name" value="MM3350-like"/>
    <property type="match status" value="1"/>
</dbReference>
<name>A0A143Z042_9LACT</name>
<accession>A0A143Z042</accession>
<dbReference type="OrthoDB" id="9801392at2"/>
<reference evidence="2 3" key="1">
    <citation type="submission" date="2016-02" db="EMBL/GenBank/DDBJ databases">
        <authorList>
            <person name="Wen L."/>
            <person name="He K."/>
            <person name="Yang H."/>
        </authorList>
    </citation>
    <scope>NUCLEOTIDE SEQUENCE [LARGE SCALE GENOMIC DNA]</scope>
    <source>
        <strain evidence="2">Trichococcus palustris</strain>
    </source>
</reference>
<dbReference type="InterPro" id="IPR012912">
    <property type="entry name" value="Plasmid_pRiA4b_Orf3-like"/>
</dbReference>
<dbReference type="InterPro" id="IPR024047">
    <property type="entry name" value="MM3350-like_sf"/>
</dbReference>
<dbReference type="PANTHER" id="PTHR41878:SF1">
    <property type="entry name" value="TNPR PROTEIN"/>
    <property type="match status" value="1"/>
</dbReference>
<dbReference type="Pfam" id="PF07929">
    <property type="entry name" value="PRiA4_ORF3"/>
    <property type="match status" value="1"/>
</dbReference>
<dbReference type="PANTHER" id="PTHR41878">
    <property type="entry name" value="LEXA REPRESSOR-RELATED"/>
    <property type="match status" value="1"/>
</dbReference>
<dbReference type="AlphaFoldDB" id="A0A143Z042"/>
<sequence length="200" mass="23369">MIYEFRITLLDVGVPVWRDIQIDDGSSFSDLHFAIQAAFNWLDFQLHQFELIVSEGKKIAPILLESLDDEDEHFEPDEAEIEEYHPLRDYFQKQGDTAVYTYNFEEKWEHEIVLTKIVAPAEDTVYPICTGAENLAPEEEHTRKAIRKKKIKLAYENSEEIVASINLEFAFLTNTDFEDTNLEFNEEYGIDDSWDDGMPF</sequence>
<dbReference type="Proteomes" id="UP000242754">
    <property type="component" value="Unassembled WGS sequence"/>
</dbReference>
<dbReference type="STRING" id="140314.SAMN04488076_1172"/>
<dbReference type="EMBL" id="FJNE01000010">
    <property type="protein sequence ID" value="CZR01446.1"/>
    <property type="molecule type" value="Genomic_DNA"/>
</dbReference>